<dbReference type="OrthoDB" id="9791656at2"/>
<dbReference type="PROSITE" id="PS00893">
    <property type="entry name" value="NUDIX_BOX"/>
    <property type="match status" value="1"/>
</dbReference>
<dbReference type="GO" id="GO:0005829">
    <property type="term" value="C:cytosol"/>
    <property type="evidence" value="ECO:0007669"/>
    <property type="project" value="TreeGrafter"/>
</dbReference>
<dbReference type="SUPFAM" id="SSF55811">
    <property type="entry name" value="Nudix"/>
    <property type="match status" value="1"/>
</dbReference>
<evidence type="ECO:0000313" key="11">
    <source>
        <dbReference type="EMBL" id="PQA88137.1"/>
    </source>
</evidence>
<dbReference type="PANTHER" id="PTHR42904:SF6">
    <property type="entry name" value="NAD-CAPPED RNA HYDROLASE NUDT12"/>
    <property type="match status" value="1"/>
</dbReference>
<dbReference type="InterPro" id="IPR015797">
    <property type="entry name" value="NUDIX_hydrolase-like_dom_sf"/>
</dbReference>
<organism evidence="11 12">
    <name type="scientific">Hyphococcus luteus</name>
    <dbReference type="NCBI Taxonomy" id="2058213"/>
    <lineage>
        <taxon>Bacteria</taxon>
        <taxon>Pseudomonadati</taxon>
        <taxon>Pseudomonadota</taxon>
        <taxon>Alphaproteobacteria</taxon>
        <taxon>Parvularculales</taxon>
        <taxon>Parvularculaceae</taxon>
        <taxon>Hyphococcus</taxon>
    </lineage>
</organism>
<dbReference type="EMBL" id="PJCH01000005">
    <property type="protein sequence ID" value="PQA88137.1"/>
    <property type="molecule type" value="Genomic_DNA"/>
</dbReference>
<evidence type="ECO:0000313" key="12">
    <source>
        <dbReference type="Proteomes" id="UP000239504"/>
    </source>
</evidence>
<proteinExistence type="inferred from homology"/>
<comment type="cofactor">
    <cofactor evidence="1">
        <name>Mg(2+)</name>
        <dbReference type="ChEBI" id="CHEBI:18420"/>
    </cofactor>
</comment>
<comment type="caution">
    <text evidence="11">The sequence shown here is derived from an EMBL/GenBank/DDBJ whole genome shotgun (WGS) entry which is preliminary data.</text>
</comment>
<evidence type="ECO:0000256" key="4">
    <source>
        <dbReference type="ARBA" id="ARBA00012381"/>
    </source>
</evidence>
<dbReference type="Pfam" id="PF09297">
    <property type="entry name" value="Zn_ribbon_NUD"/>
    <property type="match status" value="1"/>
</dbReference>
<dbReference type="GO" id="GO:0035529">
    <property type="term" value="F:NADH pyrophosphatase activity"/>
    <property type="evidence" value="ECO:0007669"/>
    <property type="project" value="TreeGrafter"/>
</dbReference>
<accession>A0A2S7K6K8</accession>
<dbReference type="Gene3D" id="3.90.79.10">
    <property type="entry name" value="Nucleoside Triphosphate Pyrophosphohydrolase"/>
    <property type="match status" value="1"/>
</dbReference>
<sequence length="302" mass="33537">MKEGDNPNWFANSPLSRVNIEKDQHAFVEARLADQTSLLLPMWRGDPLMKDGAPAFLNIAALSEFPKDAPLILLGLIGERAYFAVDISSTADSAETAPFTELGGYMPLRNAAGVLSRDDLAVVGQARWFFEWRRKHRFCANCGAETEFDPGGAKARCLKCEAEHFPRLNPVSIVLAVNEDACLLGRGHQFPPGFVSALAGFVEAGETPEECARRELFEEAGVTIDNVRYLFSQPWPFTCALMMGFHAEAQDRALTVDTDELAEAGWYDRKDVEAVLNGEERGFVLPPPFTIARQLIERWVKD</sequence>
<dbReference type="GO" id="GO:0006742">
    <property type="term" value="P:NADP+ catabolic process"/>
    <property type="evidence" value="ECO:0007669"/>
    <property type="project" value="TreeGrafter"/>
</dbReference>
<gene>
    <name evidence="11" type="ORF">CW354_07410</name>
</gene>
<protein>
    <recommendedName>
        <fullName evidence="4">NAD(+) diphosphatase</fullName>
        <ecNumber evidence="4">3.6.1.22</ecNumber>
    </recommendedName>
</protein>
<evidence type="ECO:0000256" key="3">
    <source>
        <dbReference type="ARBA" id="ARBA00009595"/>
    </source>
</evidence>
<evidence type="ECO:0000256" key="7">
    <source>
        <dbReference type="ARBA" id="ARBA00022842"/>
    </source>
</evidence>
<dbReference type="InterPro" id="IPR015376">
    <property type="entry name" value="Znr_NADH_PPase"/>
</dbReference>
<dbReference type="InterPro" id="IPR049734">
    <property type="entry name" value="NudC-like_C"/>
</dbReference>
<dbReference type="InterPro" id="IPR020084">
    <property type="entry name" value="NUDIX_hydrolase_CS"/>
</dbReference>
<feature type="domain" description="Nudix hydrolase" evidence="10">
    <location>
        <begin position="166"/>
        <end position="297"/>
    </location>
</feature>
<evidence type="ECO:0000256" key="5">
    <source>
        <dbReference type="ARBA" id="ARBA00022723"/>
    </source>
</evidence>
<dbReference type="CDD" id="cd03429">
    <property type="entry name" value="NUDIX_NADH_pyrophosphatase_Nudt13"/>
    <property type="match status" value="1"/>
</dbReference>
<keyword evidence="7" id="KW-0460">Magnesium</keyword>
<keyword evidence="12" id="KW-1185">Reference proteome</keyword>
<dbReference type="Gene3D" id="3.90.79.20">
    <property type="match status" value="1"/>
</dbReference>
<dbReference type="InterPro" id="IPR000086">
    <property type="entry name" value="NUDIX_hydrolase_dom"/>
</dbReference>
<evidence type="ECO:0000256" key="1">
    <source>
        <dbReference type="ARBA" id="ARBA00001946"/>
    </source>
</evidence>
<dbReference type="PROSITE" id="PS51462">
    <property type="entry name" value="NUDIX"/>
    <property type="match status" value="1"/>
</dbReference>
<evidence type="ECO:0000256" key="9">
    <source>
        <dbReference type="ARBA" id="ARBA00023679"/>
    </source>
</evidence>
<dbReference type="PANTHER" id="PTHR42904">
    <property type="entry name" value="NUDIX HYDROLASE, NUDC SUBFAMILY"/>
    <property type="match status" value="1"/>
</dbReference>
<evidence type="ECO:0000256" key="2">
    <source>
        <dbReference type="ARBA" id="ARBA00001947"/>
    </source>
</evidence>
<dbReference type="EC" id="3.6.1.22" evidence="4"/>
<comment type="cofactor">
    <cofactor evidence="2">
        <name>Zn(2+)</name>
        <dbReference type="ChEBI" id="CHEBI:29105"/>
    </cofactor>
</comment>
<comment type="similarity">
    <text evidence="3">Belongs to the Nudix hydrolase family. NudC subfamily.</text>
</comment>
<dbReference type="AlphaFoldDB" id="A0A2S7K6K8"/>
<dbReference type="NCBIfam" id="NF001299">
    <property type="entry name" value="PRK00241.1"/>
    <property type="match status" value="1"/>
</dbReference>
<dbReference type="InterPro" id="IPR015375">
    <property type="entry name" value="NADH_PPase-like_N"/>
</dbReference>
<evidence type="ECO:0000256" key="6">
    <source>
        <dbReference type="ARBA" id="ARBA00022801"/>
    </source>
</evidence>
<keyword evidence="8" id="KW-0520">NAD</keyword>
<reference evidence="11 12" key="1">
    <citation type="submission" date="2017-12" db="EMBL/GenBank/DDBJ databases">
        <authorList>
            <person name="Hurst M.R.H."/>
        </authorList>
    </citation>
    <scope>NUCLEOTIDE SEQUENCE [LARGE SCALE GENOMIC DNA]</scope>
    <source>
        <strain evidence="11 12">SY-3-19</strain>
    </source>
</reference>
<dbReference type="Pfam" id="PF09296">
    <property type="entry name" value="NUDIX-like"/>
    <property type="match status" value="1"/>
</dbReference>
<dbReference type="Pfam" id="PF00293">
    <property type="entry name" value="NUDIX"/>
    <property type="match status" value="1"/>
</dbReference>
<dbReference type="InterPro" id="IPR050241">
    <property type="entry name" value="NAD-cap_RNA_hydrolase_NudC"/>
</dbReference>
<dbReference type="Proteomes" id="UP000239504">
    <property type="component" value="Unassembled WGS sequence"/>
</dbReference>
<evidence type="ECO:0000259" key="10">
    <source>
        <dbReference type="PROSITE" id="PS51462"/>
    </source>
</evidence>
<name>A0A2S7K6K8_9PROT</name>
<dbReference type="GO" id="GO:0019677">
    <property type="term" value="P:NAD+ catabolic process"/>
    <property type="evidence" value="ECO:0007669"/>
    <property type="project" value="TreeGrafter"/>
</dbReference>
<evidence type="ECO:0000256" key="8">
    <source>
        <dbReference type="ARBA" id="ARBA00023027"/>
    </source>
</evidence>
<dbReference type="RefSeq" id="WP_104829382.1">
    <property type="nucleotide sequence ID" value="NZ_PJCH01000005.1"/>
</dbReference>
<dbReference type="GO" id="GO:0046872">
    <property type="term" value="F:metal ion binding"/>
    <property type="evidence" value="ECO:0007669"/>
    <property type="project" value="UniProtKB-KW"/>
</dbReference>
<keyword evidence="6" id="KW-0378">Hydrolase</keyword>
<comment type="catalytic activity">
    <reaction evidence="9">
        <text>a 5'-end NAD(+)-phospho-ribonucleoside in mRNA + H2O = a 5'-end phospho-adenosine-phospho-ribonucleoside in mRNA + beta-nicotinamide D-ribonucleotide + 2 H(+)</text>
        <dbReference type="Rhea" id="RHEA:60876"/>
        <dbReference type="Rhea" id="RHEA-COMP:15698"/>
        <dbReference type="Rhea" id="RHEA-COMP:15719"/>
        <dbReference type="ChEBI" id="CHEBI:14649"/>
        <dbReference type="ChEBI" id="CHEBI:15377"/>
        <dbReference type="ChEBI" id="CHEBI:15378"/>
        <dbReference type="ChEBI" id="CHEBI:144029"/>
        <dbReference type="ChEBI" id="CHEBI:144051"/>
    </reaction>
    <physiologicalReaction direction="left-to-right" evidence="9">
        <dbReference type="Rhea" id="RHEA:60877"/>
    </physiologicalReaction>
</comment>
<keyword evidence="5" id="KW-0479">Metal-binding</keyword>